<dbReference type="InterPro" id="IPR018119">
    <property type="entry name" value="Strictosidine_synth_cons-reg"/>
</dbReference>
<evidence type="ECO:0000313" key="7">
    <source>
        <dbReference type="Proteomes" id="UP000501690"/>
    </source>
</evidence>
<evidence type="ECO:0000256" key="1">
    <source>
        <dbReference type="ARBA" id="ARBA00004116"/>
    </source>
</evidence>
<dbReference type="PANTHER" id="PTHR10426:SF109">
    <property type="entry name" value="STRICTOSIDINE SYNTHASE TRANSCRIPTION FACTOR WD40-LIKE FAMILY-RELATED"/>
    <property type="match status" value="1"/>
</dbReference>
<dbReference type="Pfam" id="PF03088">
    <property type="entry name" value="Str_synth"/>
    <property type="match status" value="1"/>
</dbReference>
<dbReference type="SUPFAM" id="SSF63829">
    <property type="entry name" value="Calcium-dependent phosphotriesterase"/>
    <property type="match status" value="1"/>
</dbReference>
<dbReference type="EMBL" id="CP039345">
    <property type="protein sequence ID" value="QCD78094.1"/>
    <property type="molecule type" value="Genomic_DNA"/>
</dbReference>
<dbReference type="GO" id="GO:0016787">
    <property type="term" value="F:hydrolase activity"/>
    <property type="evidence" value="ECO:0007669"/>
    <property type="project" value="TreeGrafter"/>
</dbReference>
<comment type="similarity">
    <text evidence="2">Belongs to the strictosidine synthase family.</text>
</comment>
<reference evidence="6 7" key="1">
    <citation type="submission" date="2019-04" db="EMBL/GenBank/DDBJ databases">
        <title>An improved genome assembly and genetic linkage map for asparagus bean, Vigna unguiculata ssp. sesquipedialis.</title>
        <authorList>
            <person name="Xia Q."/>
            <person name="Zhang R."/>
            <person name="Dong Y."/>
        </authorList>
    </citation>
    <scope>NUCLEOTIDE SEQUENCE [LARGE SCALE GENOMIC DNA]</scope>
    <source>
        <tissue evidence="6">Leaf</tissue>
    </source>
</reference>
<evidence type="ECO:0000259" key="5">
    <source>
        <dbReference type="Pfam" id="PF03088"/>
    </source>
</evidence>
<dbReference type="Proteomes" id="UP000501690">
    <property type="component" value="Linkage Group LG1"/>
</dbReference>
<dbReference type="GO" id="GO:0012505">
    <property type="term" value="C:endomembrane system"/>
    <property type="evidence" value="ECO:0007669"/>
    <property type="project" value="TreeGrafter"/>
</dbReference>
<feature type="domain" description="Strictosidine synthase conserved region" evidence="5">
    <location>
        <begin position="155"/>
        <end position="243"/>
    </location>
</feature>
<organism evidence="6 7">
    <name type="scientific">Vigna unguiculata</name>
    <name type="common">Cowpea</name>
    <dbReference type="NCBI Taxonomy" id="3917"/>
    <lineage>
        <taxon>Eukaryota</taxon>
        <taxon>Viridiplantae</taxon>
        <taxon>Streptophyta</taxon>
        <taxon>Embryophyta</taxon>
        <taxon>Tracheophyta</taxon>
        <taxon>Spermatophyta</taxon>
        <taxon>Magnoliopsida</taxon>
        <taxon>eudicotyledons</taxon>
        <taxon>Gunneridae</taxon>
        <taxon>Pentapetalae</taxon>
        <taxon>rosids</taxon>
        <taxon>fabids</taxon>
        <taxon>Fabales</taxon>
        <taxon>Fabaceae</taxon>
        <taxon>Papilionoideae</taxon>
        <taxon>50 kb inversion clade</taxon>
        <taxon>NPAAA clade</taxon>
        <taxon>indigoferoid/millettioid clade</taxon>
        <taxon>Phaseoleae</taxon>
        <taxon>Vigna</taxon>
    </lineage>
</organism>
<keyword evidence="3" id="KW-0926">Vacuole</keyword>
<evidence type="ECO:0000256" key="3">
    <source>
        <dbReference type="ARBA" id="ARBA00022554"/>
    </source>
</evidence>
<dbReference type="AlphaFoldDB" id="A0A4D6KWN7"/>
<proteinExistence type="inferred from homology"/>
<dbReference type="GO" id="GO:0005773">
    <property type="term" value="C:vacuole"/>
    <property type="evidence" value="ECO:0007669"/>
    <property type="project" value="UniProtKB-SubCell"/>
</dbReference>
<keyword evidence="4" id="KW-0325">Glycoprotein</keyword>
<dbReference type="Gene3D" id="2.120.10.30">
    <property type="entry name" value="TolB, C-terminal domain"/>
    <property type="match status" value="1"/>
</dbReference>
<evidence type="ECO:0000313" key="6">
    <source>
        <dbReference type="EMBL" id="QCD78094.1"/>
    </source>
</evidence>
<dbReference type="InterPro" id="IPR011042">
    <property type="entry name" value="6-blade_b-propeller_TolB-like"/>
</dbReference>
<keyword evidence="7" id="KW-1185">Reference proteome</keyword>
<dbReference type="PANTHER" id="PTHR10426">
    <property type="entry name" value="STRICTOSIDINE SYNTHASE-RELATED"/>
    <property type="match status" value="1"/>
</dbReference>
<accession>A0A4D6KWN7</accession>
<evidence type="ECO:0000256" key="2">
    <source>
        <dbReference type="ARBA" id="ARBA00009191"/>
    </source>
</evidence>
<gene>
    <name evidence="6" type="ORF">DEO72_LG1g1723</name>
</gene>
<protein>
    <submittedName>
        <fullName evidence="6">Strictosidine synthase</fullName>
    </submittedName>
</protein>
<comment type="subcellular location">
    <subcellularLocation>
        <location evidence="1">Vacuole</location>
    </subcellularLocation>
</comment>
<name>A0A4D6KWN7_VIGUN</name>
<evidence type="ECO:0000256" key="4">
    <source>
        <dbReference type="ARBA" id="ARBA00023180"/>
    </source>
</evidence>
<dbReference type="Pfam" id="PF20067">
    <property type="entry name" value="SSL_N"/>
    <property type="match status" value="1"/>
</dbReference>
<sequence>MLSNITMAITFSAIFMTFLLCSPSVAVMLSRLPLPSPLTGPESVAFNRNGEGPFVGVSDGRILKYIGPRGFQEYGYTSPTRNKTLCDGLADFSELQAECGRPLGLRFNHQTNDLYAADAYFGLVKIGPKGGAPIQIFKSLRPQENHGNFTFEFLDGIDIDVDTGIIYLTQASANFRFRDARALENSRDQSGTLFSVDPKTNETRVLIRGLALAAGVAVSRDGAFVLVSEYLANRIRRFWLKGPRANSSELFLQLRGRPDNIRRNSRGEFWVAVNDVLGPNPPSRPVIIPRGLRIEQNGVVSRIVSLVGELGSESVSEVHEHNGTLYSGSLHAPSYVSVSTIF</sequence>